<dbReference type="InterPro" id="IPR002898">
    <property type="entry name" value="MotA_ExbB_proton_chnl"/>
</dbReference>
<sequence length="505" mass="54457">MKKVLFLSLLLIVLGSSVYAAEDKNAATSQATAASDPAVKQDSPSDTGKPQKKNAAKQEIINLETAYKREYAFLEAQKRELTERLKNYQVAAAREEQNLSNKISALERSSVERSTKIDQLNAQLSEAERKEAAVTERNDTLEITYAQAEATLKNHGIEIPASIKDTQDNDPAKVNYLFKQALSLIQGLSAIQTKTGNFFLENGKQAQGTLIHLGNIAAYGTSEEGSGSLVPAGGGDFKVWKASGAESAVALSKNQQPDLLQLFLFESRTNAIEESSEKSVLSIIDSGGPIGWVIVALGIFAAFLILVRAYLLQSNSANTQKLSDQIIHQLDEGNLEVARKSCEDNSSAISRVLSYTLNHLKDDRDHMESIVYEAILQESGPLDRFGSAILVIASVAPLLGLLGTVTGMIETFDMITEFGTGDPKLLSEGIAIALVTTELGLVVAIPALLLGSVLSAWAKNIKRDMEHSALRITNIFLSGPNSVDLGDARTQNVCNDPLALNNRPA</sequence>
<protein>
    <submittedName>
        <fullName evidence="12">Biopolymer transport protein ExbB</fullName>
    </submittedName>
</protein>
<proteinExistence type="inferred from homology"/>
<dbReference type="GO" id="GO:0017038">
    <property type="term" value="P:protein import"/>
    <property type="evidence" value="ECO:0007669"/>
    <property type="project" value="TreeGrafter"/>
</dbReference>
<comment type="subcellular location">
    <subcellularLocation>
        <location evidence="1">Cell membrane</location>
        <topology evidence="1">Multi-pass membrane protein</topology>
    </subcellularLocation>
    <subcellularLocation>
        <location evidence="6">Membrane</location>
        <topology evidence="6">Multi-pass membrane protein</topology>
    </subcellularLocation>
</comment>
<feature type="transmembrane region" description="Helical" evidence="9">
    <location>
        <begin position="429"/>
        <end position="458"/>
    </location>
</feature>
<evidence type="ECO:0000256" key="1">
    <source>
        <dbReference type="ARBA" id="ARBA00004651"/>
    </source>
</evidence>
<keyword evidence="13" id="KW-1185">Reference proteome</keyword>
<dbReference type="RefSeq" id="WP_074904302.1">
    <property type="nucleotide sequence ID" value="NZ_FOUB01000008.1"/>
</dbReference>
<feature type="chain" id="PRO_5010227871" evidence="10">
    <location>
        <begin position="21"/>
        <end position="505"/>
    </location>
</feature>
<keyword evidence="4 9" id="KW-1133">Transmembrane helix</keyword>
<feature type="region of interest" description="Disordered" evidence="8">
    <location>
        <begin position="27"/>
        <end position="55"/>
    </location>
</feature>
<dbReference type="EMBL" id="FOUB01000008">
    <property type="protein sequence ID" value="SFL97848.1"/>
    <property type="molecule type" value="Genomic_DNA"/>
</dbReference>
<evidence type="ECO:0000256" key="3">
    <source>
        <dbReference type="ARBA" id="ARBA00022692"/>
    </source>
</evidence>
<dbReference type="STRING" id="44574.AAW31_04025"/>
<evidence type="ECO:0000256" key="2">
    <source>
        <dbReference type="ARBA" id="ARBA00022475"/>
    </source>
</evidence>
<gene>
    <name evidence="12" type="ORF">SAMN05421863_100863</name>
</gene>
<feature type="signal peptide" evidence="10">
    <location>
        <begin position="1"/>
        <end position="20"/>
    </location>
</feature>
<keyword evidence="5 9" id="KW-0472">Membrane</keyword>
<evidence type="ECO:0000313" key="13">
    <source>
        <dbReference type="Proteomes" id="UP000183287"/>
    </source>
</evidence>
<dbReference type="InterPro" id="IPR050790">
    <property type="entry name" value="ExbB/TolQ_transport"/>
</dbReference>
<dbReference type="Proteomes" id="UP000183287">
    <property type="component" value="Unassembled WGS sequence"/>
</dbReference>
<feature type="coiled-coil region" evidence="7">
    <location>
        <begin position="64"/>
        <end position="144"/>
    </location>
</feature>
<evidence type="ECO:0000256" key="9">
    <source>
        <dbReference type="SAM" id="Phobius"/>
    </source>
</evidence>
<evidence type="ECO:0000256" key="10">
    <source>
        <dbReference type="SAM" id="SignalP"/>
    </source>
</evidence>
<dbReference type="Pfam" id="PF01618">
    <property type="entry name" value="MotA_ExbB"/>
    <property type="match status" value="1"/>
</dbReference>
<feature type="transmembrane region" description="Helical" evidence="9">
    <location>
        <begin position="290"/>
        <end position="311"/>
    </location>
</feature>
<dbReference type="OrthoDB" id="4045at2"/>
<keyword evidence="3 9" id="KW-0812">Transmembrane</keyword>
<dbReference type="PANTHER" id="PTHR30625">
    <property type="entry name" value="PROTEIN TOLQ"/>
    <property type="match status" value="1"/>
</dbReference>
<dbReference type="GO" id="GO:0005886">
    <property type="term" value="C:plasma membrane"/>
    <property type="evidence" value="ECO:0007669"/>
    <property type="project" value="UniProtKB-SubCell"/>
</dbReference>
<keyword evidence="7" id="KW-0175">Coiled coil</keyword>
<keyword evidence="10" id="KW-0732">Signal</keyword>
<keyword evidence="6" id="KW-0813">Transport</keyword>
<feature type="transmembrane region" description="Helical" evidence="9">
    <location>
        <begin position="385"/>
        <end position="409"/>
    </location>
</feature>
<feature type="domain" description="MotA/TolQ/ExbB proton channel" evidence="11">
    <location>
        <begin position="348"/>
        <end position="466"/>
    </location>
</feature>
<keyword evidence="2" id="KW-1003">Cell membrane</keyword>
<evidence type="ECO:0000259" key="11">
    <source>
        <dbReference type="Pfam" id="PF01618"/>
    </source>
</evidence>
<evidence type="ECO:0000256" key="5">
    <source>
        <dbReference type="ARBA" id="ARBA00023136"/>
    </source>
</evidence>
<reference evidence="13" key="1">
    <citation type="submission" date="2016-10" db="EMBL/GenBank/DDBJ databases">
        <authorList>
            <person name="Varghese N."/>
            <person name="Submissions S."/>
        </authorList>
    </citation>
    <scope>NUCLEOTIDE SEQUENCE [LARGE SCALE GENOMIC DNA]</scope>
    <source>
        <strain evidence="13">Nm44</strain>
    </source>
</reference>
<evidence type="ECO:0000256" key="7">
    <source>
        <dbReference type="SAM" id="Coils"/>
    </source>
</evidence>
<evidence type="ECO:0000256" key="6">
    <source>
        <dbReference type="RuleBase" id="RU004057"/>
    </source>
</evidence>
<keyword evidence="6" id="KW-0653">Protein transport</keyword>
<name>A0A1I4M396_9PROT</name>
<evidence type="ECO:0000256" key="4">
    <source>
        <dbReference type="ARBA" id="ARBA00022989"/>
    </source>
</evidence>
<comment type="similarity">
    <text evidence="6">Belongs to the exbB/tolQ family.</text>
</comment>
<organism evidence="12 13">
    <name type="scientific">Nitrosomonas communis</name>
    <dbReference type="NCBI Taxonomy" id="44574"/>
    <lineage>
        <taxon>Bacteria</taxon>
        <taxon>Pseudomonadati</taxon>
        <taxon>Pseudomonadota</taxon>
        <taxon>Betaproteobacteria</taxon>
        <taxon>Nitrosomonadales</taxon>
        <taxon>Nitrosomonadaceae</taxon>
        <taxon>Nitrosomonas</taxon>
    </lineage>
</organism>
<evidence type="ECO:0000256" key="8">
    <source>
        <dbReference type="SAM" id="MobiDB-lite"/>
    </source>
</evidence>
<evidence type="ECO:0000313" key="12">
    <source>
        <dbReference type="EMBL" id="SFL97848.1"/>
    </source>
</evidence>
<dbReference type="AlphaFoldDB" id="A0A1I4M396"/>
<accession>A0A1I4M396</accession>
<dbReference type="PANTHER" id="PTHR30625:SF11">
    <property type="entry name" value="MOTA_TOLQ_EXBB PROTON CHANNEL DOMAIN-CONTAINING PROTEIN"/>
    <property type="match status" value="1"/>
</dbReference>